<dbReference type="Proteomes" id="UP000008792">
    <property type="component" value="Unassembled WGS sequence"/>
</dbReference>
<evidence type="ECO:0000313" key="3">
    <source>
        <dbReference type="EMBL" id="KRF77825.1"/>
    </source>
</evidence>
<reference evidence="3 4" key="1">
    <citation type="journal article" date="2007" name="Nature">
        <title>Evolution of genes and genomes on the Drosophila phylogeny.</title>
        <authorList>
            <consortium name="Drosophila 12 Genomes Consortium"/>
            <person name="Clark A.G."/>
            <person name="Eisen M.B."/>
            <person name="Smith D.R."/>
            <person name="Bergman C.M."/>
            <person name="Oliver B."/>
            <person name="Markow T.A."/>
            <person name="Kaufman T.C."/>
            <person name="Kellis M."/>
            <person name="Gelbart W."/>
            <person name="Iyer V.N."/>
            <person name="Pollard D.A."/>
            <person name="Sackton T.B."/>
            <person name="Larracuente A.M."/>
            <person name="Singh N.D."/>
            <person name="Abad J.P."/>
            <person name="Abt D.N."/>
            <person name="Adryan B."/>
            <person name="Aguade M."/>
            <person name="Akashi H."/>
            <person name="Anderson W.W."/>
            <person name="Aquadro C.F."/>
            <person name="Ardell D.H."/>
            <person name="Arguello R."/>
            <person name="Artieri C.G."/>
            <person name="Barbash D.A."/>
            <person name="Barker D."/>
            <person name="Barsanti P."/>
            <person name="Batterham P."/>
            <person name="Batzoglou S."/>
            <person name="Begun D."/>
            <person name="Bhutkar A."/>
            <person name="Blanco E."/>
            <person name="Bosak S.A."/>
            <person name="Bradley R.K."/>
            <person name="Brand A.D."/>
            <person name="Brent M.R."/>
            <person name="Brooks A.N."/>
            <person name="Brown R.H."/>
            <person name="Butlin R.K."/>
            <person name="Caggese C."/>
            <person name="Calvi B.R."/>
            <person name="Bernardo de Carvalho A."/>
            <person name="Caspi A."/>
            <person name="Castrezana S."/>
            <person name="Celniker S.E."/>
            <person name="Chang J.L."/>
            <person name="Chapple C."/>
            <person name="Chatterji S."/>
            <person name="Chinwalla A."/>
            <person name="Civetta A."/>
            <person name="Clifton S.W."/>
            <person name="Comeron J.M."/>
            <person name="Costello J.C."/>
            <person name="Coyne J.A."/>
            <person name="Daub J."/>
            <person name="David R.G."/>
            <person name="Delcher A.L."/>
            <person name="Delehaunty K."/>
            <person name="Do C.B."/>
            <person name="Ebling H."/>
            <person name="Edwards K."/>
            <person name="Eickbush T."/>
            <person name="Evans J.D."/>
            <person name="Filipski A."/>
            <person name="Findeiss S."/>
            <person name="Freyhult E."/>
            <person name="Fulton L."/>
            <person name="Fulton R."/>
            <person name="Garcia A.C."/>
            <person name="Gardiner A."/>
            <person name="Garfield D.A."/>
            <person name="Garvin B.E."/>
            <person name="Gibson G."/>
            <person name="Gilbert D."/>
            <person name="Gnerre S."/>
            <person name="Godfrey J."/>
            <person name="Good R."/>
            <person name="Gotea V."/>
            <person name="Gravely B."/>
            <person name="Greenberg A.J."/>
            <person name="Griffiths-Jones S."/>
            <person name="Gross S."/>
            <person name="Guigo R."/>
            <person name="Gustafson E.A."/>
            <person name="Haerty W."/>
            <person name="Hahn M.W."/>
            <person name="Halligan D.L."/>
            <person name="Halpern A.L."/>
            <person name="Halter G.M."/>
            <person name="Han M.V."/>
            <person name="Heger A."/>
            <person name="Hillier L."/>
            <person name="Hinrichs A.S."/>
            <person name="Holmes I."/>
            <person name="Hoskins R.A."/>
            <person name="Hubisz M.J."/>
            <person name="Hultmark D."/>
            <person name="Huntley M.A."/>
            <person name="Jaffe D.B."/>
            <person name="Jagadeeshan S."/>
            <person name="Jeck W.R."/>
            <person name="Johnson J."/>
            <person name="Jones C.D."/>
            <person name="Jordan W.C."/>
            <person name="Karpen G.H."/>
            <person name="Kataoka E."/>
            <person name="Keightley P.D."/>
            <person name="Kheradpour P."/>
            <person name="Kirkness E.F."/>
            <person name="Koerich L.B."/>
            <person name="Kristiansen K."/>
            <person name="Kudrna D."/>
            <person name="Kulathinal R.J."/>
            <person name="Kumar S."/>
            <person name="Kwok R."/>
            <person name="Lander E."/>
            <person name="Langley C.H."/>
            <person name="Lapoint R."/>
            <person name="Lazzaro B.P."/>
            <person name="Lee S.J."/>
            <person name="Levesque L."/>
            <person name="Li R."/>
            <person name="Lin C.F."/>
            <person name="Lin M.F."/>
            <person name="Lindblad-Toh K."/>
            <person name="Llopart A."/>
            <person name="Long M."/>
            <person name="Low L."/>
            <person name="Lozovsky E."/>
            <person name="Lu J."/>
            <person name="Luo M."/>
            <person name="Machado C.A."/>
            <person name="Makalowski W."/>
            <person name="Marzo M."/>
            <person name="Matsuda M."/>
            <person name="Matzkin L."/>
            <person name="McAllister B."/>
            <person name="McBride C.S."/>
            <person name="McKernan B."/>
            <person name="McKernan K."/>
            <person name="Mendez-Lago M."/>
            <person name="Minx P."/>
            <person name="Mollenhauer M.U."/>
            <person name="Montooth K."/>
            <person name="Mount S.M."/>
            <person name="Mu X."/>
            <person name="Myers E."/>
            <person name="Negre B."/>
            <person name="Newfeld S."/>
            <person name="Nielsen R."/>
            <person name="Noor M.A."/>
            <person name="O'Grady P."/>
            <person name="Pachter L."/>
            <person name="Papaceit M."/>
            <person name="Parisi M.J."/>
            <person name="Parisi M."/>
            <person name="Parts L."/>
            <person name="Pedersen J.S."/>
            <person name="Pesole G."/>
            <person name="Phillippy A.M."/>
            <person name="Ponting C.P."/>
            <person name="Pop M."/>
            <person name="Porcelli D."/>
            <person name="Powell J.R."/>
            <person name="Prohaska S."/>
            <person name="Pruitt K."/>
            <person name="Puig M."/>
            <person name="Quesneville H."/>
            <person name="Ram K.R."/>
            <person name="Rand D."/>
            <person name="Rasmussen M.D."/>
            <person name="Reed L.K."/>
            <person name="Reenan R."/>
            <person name="Reily A."/>
            <person name="Remington K.A."/>
            <person name="Rieger T.T."/>
            <person name="Ritchie M.G."/>
            <person name="Robin C."/>
            <person name="Rogers Y.H."/>
            <person name="Rohde C."/>
            <person name="Rozas J."/>
            <person name="Rubenfield M.J."/>
            <person name="Ruiz A."/>
            <person name="Russo S."/>
            <person name="Salzberg S.L."/>
            <person name="Sanchez-Gracia A."/>
            <person name="Saranga D.J."/>
            <person name="Sato H."/>
            <person name="Schaeffer S.W."/>
            <person name="Schatz M.C."/>
            <person name="Schlenke T."/>
            <person name="Schwartz R."/>
            <person name="Segarra C."/>
            <person name="Singh R.S."/>
            <person name="Sirot L."/>
            <person name="Sirota M."/>
            <person name="Sisneros N.B."/>
            <person name="Smith C.D."/>
            <person name="Smith T.F."/>
            <person name="Spieth J."/>
            <person name="Stage D.E."/>
            <person name="Stark A."/>
            <person name="Stephan W."/>
            <person name="Strausberg R.L."/>
            <person name="Strempel S."/>
            <person name="Sturgill D."/>
            <person name="Sutton G."/>
            <person name="Sutton G.G."/>
            <person name="Tao W."/>
            <person name="Teichmann S."/>
            <person name="Tobari Y.N."/>
            <person name="Tomimura Y."/>
            <person name="Tsolas J.M."/>
            <person name="Valente V.L."/>
            <person name="Venter E."/>
            <person name="Venter J.C."/>
            <person name="Vicario S."/>
            <person name="Vieira F.G."/>
            <person name="Vilella A.J."/>
            <person name="Villasante A."/>
            <person name="Walenz B."/>
            <person name="Wang J."/>
            <person name="Wasserman M."/>
            <person name="Watts T."/>
            <person name="Wilson D."/>
            <person name="Wilson R.K."/>
            <person name="Wing R.A."/>
            <person name="Wolfner M.F."/>
            <person name="Wong A."/>
            <person name="Wong G.K."/>
            <person name="Wu C.I."/>
            <person name="Wu G."/>
            <person name="Yamamoto D."/>
            <person name="Yang H.P."/>
            <person name="Yang S.P."/>
            <person name="Yorke J.A."/>
            <person name="Yoshida K."/>
            <person name="Zdobnov E."/>
            <person name="Zhang P."/>
            <person name="Zhang Y."/>
            <person name="Zimin A.V."/>
            <person name="Baldwin J."/>
            <person name="Abdouelleil A."/>
            <person name="Abdulkadir J."/>
            <person name="Abebe A."/>
            <person name="Abera B."/>
            <person name="Abreu J."/>
            <person name="Acer S.C."/>
            <person name="Aftuck L."/>
            <person name="Alexander A."/>
            <person name="An P."/>
            <person name="Anderson E."/>
            <person name="Anderson S."/>
            <person name="Arachi H."/>
            <person name="Azer M."/>
            <person name="Bachantsang P."/>
            <person name="Barry A."/>
            <person name="Bayul T."/>
            <person name="Berlin A."/>
            <person name="Bessette D."/>
            <person name="Bloom T."/>
            <person name="Blye J."/>
            <person name="Boguslavskiy L."/>
            <person name="Bonnet C."/>
            <person name="Boukhgalter B."/>
            <person name="Bourzgui I."/>
            <person name="Brown A."/>
            <person name="Cahill P."/>
            <person name="Channer S."/>
            <person name="Cheshatsang Y."/>
            <person name="Chuda L."/>
            <person name="Citroen M."/>
            <person name="Collymore A."/>
            <person name="Cooke P."/>
            <person name="Costello M."/>
            <person name="D'Aco K."/>
            <person name="Daza R."/>
            <person name="De Haan G."/>
            <person name="DeGray S."/>
            <person name="DeMaso C."/>
            <person name="Dhargay N."/>
            <person name="Dooley K."/>
            <person name="Dooley E."/>
            <person name="Doricent M."/>
            <person name="Dorje P."/>
            <person name="Dorjee K."/>
            <person name="Dupes A."/>
            <person name="Elong R."/>
            <person name="Falk J."/>
            <person name="Farina A."/>
            <person name="Faro S."/>
            <person name="Ferguson D."/>
            <person name="Fisher S."/>
            <person name="Foley C.D."/>
            <person name="Franke A."/>
            <person name="Friedrich D."/>
            <person name="Gadbois L."/>
            <person name="Gearin G."/>
            <person name="Gearin C.R."/>
            <person name="Giannoukos G."/>
            <person name="Goode T."/>
            <person name="Graham J."/>
            <person name="Grandbois E."/>
            <person name="Grewal S."/>
            <person name="Gyaltsen K."/>
            <person name="Hafez N."/>
            <person name="Hagos B."/>
            <person name="Hall J."/>
            <person name="Henson C."/>
            <person name="Hollinger A."/>
            <person name="Honan T."/>
            <person name="Huard M.D."/>
            <person name="Hughes L."/>
            <person name="Hurhula B."/>
            <person name="Husby M.E."/>
            <person name="Kamat A."/>
            <person name="Kanga B."/>
            <person name="Kashin S."/>
            <person name="Khazanovich D."/>
            <person name="Kisner P."/>
            <person name="Lance K."/>
            <person name="Lara M."/>
            <person name="Lee W."/>
            <person name="Lennon N."/>
            <person name="Letendre F."/>
            <person name="LeVine R."/>
            <person name="Lipovsky A."/>
            <person name="Liu X."/>
            <person name="Liu J."/>
            <person name="Liu S."/>
            <person name="Lokyitsang T."/>
            <person name="Lokyitsang Y."/>
            <person name="Lubonja R."/>
            <person name="Lui A."/>
            <person name="MacDonald P."/>
            <person name="Magnisalis V."/>
            <person name="Maru K."/>
            <person name="Matthews C."/>
            <person name="McCusker W."/>
            <person name="McDonough S."/>
            <person name="Mehta T."/>
            <person name="Meldrim J."/>
            <person name="Meneus L."/>
            <person name="Mihai O."/>
            <person name="Mihalev A."/>
            <person name="Mihova T."/>
            <person name="Mittelman R."/>
            <person name="Mlenga V."/>
            <person name="Montmayeur A."/>
            <person name="Mulrain L."/>
            <person name="Navidi A."/>
            <person name="Naylor J."/>
            <person name="Negash T."/>
            <person name="Nguyen T."/>
            <person name="Nguyen N."/>
            <person name="Nicol R."/>
            <person name="Norbu C."/>
            <person name="Norbu N."/>
            <person name="Novod N."/>
            <person name="O'Neill B."/>
            <person name="Osman S."/>
            <person name="Markiewicz E."/>
            <person name="Oyono O.L."/>
            <person name="Patti C."/>
            <person name="Phunkhang P."/>
            <person name="Pierre F."/>
            <person name="Priest M."/>
            <person name="Raghuraman S."/>
            <person name="Rege F."/>
            <person name="Reyes R."/>
            <person name="Rise C."/>
            <person name="Rogov P."/>
            <person name="Ross K."/>
            <person name="Ryan E."/>
            <person name="Settipalli S."/>
            <person name="Shea T."/>
            <person name="Sherpa N."/>
            <person name="Shi L."/>
            <person name="Shih D."/>
            <person name="Sparrow T."/>
            <person name="Spaulding J."/>
            <person name="Stalker J."/>
            <person name="Stange-Thomann N."/>
            <person name="Stavropoulos S."/>
            <person name="Stone C."/>
            <person name="Strader C."/>
            <person name="Tesfaye S."/>
            <person name="Thomson T."/>
            <person name="Thoulutsang Y."/>
            <person name="Thoulutsang D."/>
            <person name="Topham K."/>
            <person name="Topping I."/>
            <person name="Tsamla T."/>
            <person name="Vassiliev H."/>
            <person name="Vo A."/>
            <person name="Wangchuk T."/>
            <person name="Wangdi T."/>
            <person name="Weiand M."/>
            <person name="Wilkinson J."/>
            <person name="Wilson A."/>
            <person name="Yadav S."/>
            <person name="Young G."/>
            <person name="Yu Q."/>
            <person name="Zembek L."/>
            <person name="Zhong D."/>
            <person name="Zimmer A."/>
            <person name="Zwirko Z."/>
            <person name="Jaffe D.B."/>
            <person name="Alvarez P."/>
            <person name="Brockman W."/>
            <person name="Butler J."/>
            <person name="Chin C."/>
            <person name="Gnerre S."/>
            <person name="Grabherr M."/>
            <person name="Kleber M."/>
            <person name="Mauceli E."/>
            <person name="MacCallum I."/>
        </authorList>
    </citation>
    <scope>NUCLEOTIDE SEQUENCE [LARGE SCALE GENOMIC DNA]</scope>
    <source>
        <strain evidence="4">Tucson 15010-1051.87</strain>
    </source>
</reference>
<keyword evidence="4" id="KW-1185">Reference proteome</keyword>
<dbReference type="EMBL" id="CH940654">
    <property type="protein sequence ID" value="KRF77825.1"/>
    <property type="molecule type" value="Genomic_DNA"/>
</dbReference>
<dbReference type="AlphaFoldDB" id="A0A0Q9W7E5"/>
<dbReference type="PANTHER" id="PTHR24047">
    <property type="entry name" value="FI01909P-RELATED"/>
    <property type="match status" value="1"/>
</dbReference>
<dbReference type="InParanoid" id="A0A0Q9W7E5"/>
<keyword evidence="2" id="KW-0732">Signal</keyword>
<dbReference type="InterPro" id="IPR053255">
    <property type="entry name" value="EGF-like_domain"/>
</dbReference>
<feature type="transmembrane region" description="Helical" evidence="1">
    <location>
        <begin position="192"/>
        <end position="217"/>
    </location>
</feature>
<dbReference type="OrthoDB" id="409374at2759"/>
<protein>
    <recommendedName>
        <fullName evidence="5">EGF-like domain-containing protein</fullName>
    </recommendedName>
</protein>
<gene>
    <name evidence="3" type="primary">Dvir\GJ26044</name>
    <name evidence="3" type="ORF">Dvir_GJ26044</name>
</gene>
<dbReference type="Gene3D" id="2.10.25.10">
    <property type="entry name" value="Laminin"/>
    <property type="match status" value="1"/>
</dbReference>
<evidence type="ECO:0000256" key="2">
    <source>
        <dbReference type="SAM" id="SignalP"/>
    </source>
</evidence>
<proteinExistence type="predicted"/>
<accession>A0A0Q9W7E5</accession>
<dbReference type="PANTHER" id="PTHR24047:SF29">
    <property type="entry name" value="EATER-RELATED"/>
    <property type="match status" value="1"/>
</dbReference>
<evidence type="ECO:0008006" key="5">
    <source>
        <dbReference type="Google" id="ProtNLM"/>
    </source>
</evidence>
<organism evidence="3 4">
    <name type="scientific">Drosophila virilis</name>
    <name type="common">Fruit fly</name>
    <dbReference type="NCBI Taxonomy" id="7244"/>
    <lineage>
        <taxon>Eukaryota</taxon>
        <taxon>Metazoa</taxon>
        <taxon>Ecdysozoa</taxon>
        <taxon>Arthropoda</taxon>
        <taxon>Hexapoda</taxon>
        <taxon>Insecta</taxon>
        <taxon>Pterygota</taxon>
        <taxon>Neoptera</taxon>
        <taxon>Endopterygota</taxon>
        <taxon>Diptera</taxon>
        <taxon>Brachycera</taxon>
        <taxon>Muscomorpha</taxon>
        <taxon>Ephydroidea</taxon>
        <taxon>Drosophilidae</taxon>
        <taxon>Drosophila</taxon>
    </lineage>
</organism>
<keyword evidence="1" id="KW-0812">Transmembrane</keyword>
<keyword evidence="1" id="KW-0472">Membrane</keyword>
<keyword evidence="1" id="KW-1133">Transmembrane helix</keyword>
<name>A0A0Q9W7E5_DROVI</name>
<sequence length="246" mass="26869">MWLCLKSILLAVILCTALGLCQANVCIESAYESDTSDLVYKCREGCVGTVPNCLPVCDNGCPANSNCTSPNVCVCNTGYIINELNSDVVPGLKSCKSACEPDCPAHSHCAGYNKCVCNEGYVENATNPDVVPSLQSCKPTCVTDCPSHSYCASPNICQCNKGYTPDQINNNIVPTLKGCKEQSEEKITGLQIALYILVVCILVFPIMAGISMLVIWIKSRKRNFPMRTKEDLWRTSFRSYSECETK</sequence>
<feature type="chain" id="PRO_5006386540" description="EGF-like domain-containing protein" evidence="2">
    <location>
        <begin position="24"/>
        <end position="246"/>
    </location>
</feature>
<feature type="signal peptide" evidence="2">
    <location>
        <begin position="1"/>
        <end position="23"/>
    </location>
</feature>
<evidence type="ECO:0000256" key="1">
    <source>
        <dbReference type="SAM" id="Phobius"/>
    </source>
</evidence>
<evidence type="ECO:0000313" key="4">
    <source>
        <dbReference type="Proteomes" id="UP000008792"/>
    </source>
</evidence>